<dbReference type="Proteomes" id="UP001500653">
    <property type="component" value="Unassembled WGS sequence"/>
</dbReference>
<dbReference type="EMBL" id="BAAALN010000003">
    <property type="protein sequence ID" value="GAA1228600.1"/>
    <property type="molecule type" value="Genomic_DNA"/>
</dbReference>
<sequence>MSGIAFVSGLHADTTASHARYEGLVASGLPLVFLNGYAEDIAAPFFSDDGAAVERALAHLRSARRPGSGS</sequence>
<accession>A0ABN1VZK4</accession>
<reference evidence="1 2" key="1">
    <citation type="journal article" date="2019" name="Int. J. Syst. Evol. Microbiol.">
        <title>The Global Catalogue of Microorganisms (GCM) 10K type strain sequencing project: providing services to taxonomists for standard genome sequencing and annotation.</title>
        <authorList>
            <consortium name="The Broad Institute Genomics Platform"/>
            <consortium name="The Broad Institute Genome Sequencing Center for Infectious Disease"/>
            <person name="Wu L."/>
            <person name="Ma J."/>
        </authorList>
    </citation>
    <scope>NUCLEOTIDE SEQUENCE [LARGE SCALE GENOMIC DNA]</scope>
    <source>
        <strain evidence="1 2">JCM 13023</strain>
    </source>
</reference>
<protein>
    <submittedName>
        <fullName evidence="1">Uncharacterized protein</fullName>
    </submittedName>
</protein>
<comment type="caution">
    <text evidence="1">The sequence shown here is derived from an EMBL/GenBank/DDBJ whole genome shotgun (WGS) entry which is preliminary data.</text>
</comment>
<gene>
    <name evidence="1" type="ORF">GCM10009676_08790</name>
</gene>
<keyword evidence="2" id="KW-1185">Reference proteome</keyword>
<proteinExistence type="predicted"/>
<evidence type="ECO:0000313" key="2">
    <source>
        <dbReference type="Proteomes" id="UP001500653"/>
    </source>
</evidence>
<evidence type="ECO:0000313" key="1">
    <source>
        <dbReference type="EMBL" id="GAA1228600.1"/>
    </source>
</evidence>
<name>A0ABN1VZK4_9PSEU</name>
<organism evidence="1 2">
    <name type="scientific">Prauserella halophila</name>
    <dbReference type="NCBI Taxonomy" id="185641"/>
    <lineage>
        <taxon>Bacteria</taxon>
        <taxon>Bacillati</taxon>
        <taxon>Actinomycetota</taxon>
        <taxon>Actinomycetes</taxon>
        <taxon>Pseudonocardiales</taxon>
        <taxon>Pseudonocardiaceae</taxon>
        <taxon>Prauserella</taxon>
    </lineage>
</organism>